<accession>A0A829HDR3</accession>
<comment type="caution">
    <text evidence="1">The sequence shown here is derived from an EMBL/GenBank/DDBJ whole genome shotgun (WGS) entry which is preliminary data.</text>
</comment>
<dbReference type="Proteomes" id="UP000014523">
    <property type="component" value="Unassembled WGS sequence"/>
</dbReference>
<dbReference type="EMBL" id="ATGG01000043">
    <property type="protein sequence ID" value="EPF73319.1"/>
    <property type="molecule type" value="Genomic_DNA"/>
</dbReference>
<organism evidence="1 2">
    <name type="scientific">Acinetobacter gyllenbergii CIP 110306 = MTCC 11365</name>
    <dbReference type="NCBI Taxonomy" id="1217657"/>
    <lineage>
        <taxon>Bacteria</taxon>
        <taxon>Pseudomonadati</taxon>
        <taxon>Pseudomonadota</taxon>
        <taxon>Gammaproteobacteria</taxon>
        <taxon>Moraxellales</taxon>
        <taxon>Moraxellaceae</taxon>
        <taxon>Acinetobacter</taxon>
    </lineage>
</organism>
<evidence type="ECO:0000313" key="1">
    <source>
        <dbReference type="EMBL" id="EPF73319.1"/>
    </source>
</evidence>
<proteinExistence type="predicted"/>
<keyword evidence="2" id="KW-1185">Reference proteome</keyword>
<dbReference type="AlphaFoldDB" id="A0A829HDR3"/>
<gene>
    <name evidence="1" type="ORF">F957_03565</name>
</gene>
<sequence>MQKCITEMISMGKFPSEKEILNDKNSYEYVSKFQELIEKIQ</sequence>
<protein>
    <submittedName>
        <fullName evidence="1">Uncharacterized protein</fullName>
    </submittedName>
</protein>
<name>A0A829HDR3_9GAMM</name>
<evidence type="ECO:0000313" key="2">
    <source>
        <dbReference type="Proteomes" id="UP000014523"/>
    </source>
</evidence>
<reference evidence="1 2" key="1">
    <citation type="submission" date="2013-06" db="EMBL/GenBank/DDBJ databases">
        <title>The Genome Sequence of Acinetobacter gyllenbergii CIP 110306.</title>
        <authorList>
            <consortium name="The Broad Institute Genome Sequencing Platform"/>
            <consortium name="The Broad Institute Genome Sequencing Center for Infectious Disease"/>
            <person name="Cerqueira G."/>
            <person name="Feldgarden M."/>
            <person name="Courvalin P."/>
            <person name="Perichon B."/>
            <person name="Grillot-Courvalin C."/>
            <person name="Clermont D."/>
            <person name="Rocha E."/>
            <person name="Yoon E.-J."/>
            <person name="Nemec A."/>
            <person name="Young S.K."/>
            <person name="Zeng Q."/>
            <person name="Gargeya S."/>
            <person name="Fitzgerald M."/>
            <person name="Abouelleil A."/>
            <person name="Alvarado L."/>
            <person name="Berlin A.M."/>
            <person name="Chapman S.B."/>
            <person name="Dewar J."/>
            <person name="Goldberg J."/>
            <person name="Griggs A."/>
            <person name="Gujja S."/>
            <person name="Hansen M."/>
            <person name="Howarth C."/>
            <person name="Imamovic A."/>
            <person name="Larimer J."/>
            <person name="McCowan C."/>
            <person name="Murphy C."/>
            <person name="Pearson M."/>
            <person name="Priest M."/>
            <person name="Roberts A."/>
            <person name="Saif S."/>
            <person name="Shea T."/>
            <person name="Sykes S."/>
            <person name="Wortman J."/>
            <person name="Nusbaum C."/>
            <person name="Birren B."/>
        </authorList>
    </citation>
    <scope>NUCLEOTIDE SEQUENCE [LARGE SCALE GENOMIC DNA]</scope>
    <source>
        <strain evidence="1 2">CIP 110306</strain>
    </source>
</reference>